<evidence type="ECO:0000256" key="2">
    <source>
        <dbReference type="ARBA" id="ARBA00022448"/>
    </source>
</evidence>
<evidence type="ECO:0000256" key="3">
    <source>
        <dbReference type="ARBA" id="ARBA00022729"/>
    </source>
</evidence>
<keyword evidence="9" id="KW-1185">Reference proteome</keyword>
<dbReference type="EMBL" id="JBEPMA010000004">
    <property type="protein sequence ID" value="MET3617321.1"/>
    <property type="molecule type" value="Genomic_DNA"/>
</dbReference>
<evidence type="ECO:0000256" key="4">
    <source>
        <dbReference type="RuleBase" id="RU003512"/>
    </source>
</evidence>
<evidence type="ECO:0000313" key="8">
    <source>
        <dbReference type="EMBL" id="MET3617321.1"/>
    </source>
</evidence>
<dbReference type="InterPro" id="IPR050492">
    <property type="entry name" value="Bact_metal-bind_prot9"/>
</dbReference>
<evidence type="ECO:0000256" key="7">
    <source>
        <dbReference type="SAM" id="SignalP"/>
    </source>
</evidence>
<gene>
    <name evidence="8" type="ORF">ABID14_000950</name>
</gene>
<dbReference type="PRINTS" id="PR00691">
    <property type="entry name" value="ADHESINB"/>
</dbReference>
<dbReference type="SUPFAM" id="SSF53807">
    <property type="entry name" value="Helical backbone' metal receptor"/>
    <property type="match status" value="1"/>
</dbReference>
<name>A0ABV2JAQ5_9FIRM</name>
<feature type="region of interest" description="Disordered" evidence="6">
    <location>
        <begin position="139"/>
        <end position="182"/>
    </location>
</feature>
<feature type="coiled-coil region" evidence="5">
    <location>
        <begin position="212"/>
        <end position="243"/>
    </location>
</feature>
<evidence type="ECO:0000256" key="5">
    <source>
        <dbReference type="SAM" id="Coils"/>
    </source>
</evidence>
<dbReference type="CDD" id="cd01017">
    <property type="entry name" value="AdcA"/>
    <property type="match status" value="1"/>
</dbReference>
<dbReference type="RefSeq" id="WP_354367660.1">
    <property type="nucleotide sequence ID" value="NZ_JBEPMA010000004.1"/>
</dbReference>
<organism evidence="8 9">
    <name type="scientific">Peptoniphilus olsenii</name>
    <dbReference type="NCBI Taxonomy" id="411570"/>
    <lineage>
        <taxon>Bacteria</taxon>
        <taxon>Bacillati</taxon>
        <taxon>Bacillota</taxon>
        <taxon>Tissierellia</taxon>
        <taxon>Tissierellales</taxon>
        <taxon>Peptoniphilaceae</taxon>
        <taxon>Peptoniphilus</taxon>
    </lineage>
</organism>
<comment type="caution">
    <text evidence="8">The sequence shown here is derived from an EMBL/GenBank/DDBJ whole genome shotgun (WGS) entry which is preliminary data.</text>
</comment>
<protein>
    <submittedName>
        <fullName evidence="8">Zinc transport system substrate-binding protein</fullName>
    </submittedName>
</protein>
<dbReference type="PANTHER" id="PTHR42953">
    <property type="entry name" value="HIGH-AFFINITY ZINC UPTAKE SYSTEM PROTEIN ZNUA-RELATED"/>
    <property type="match status" value="1"/>
</dbReference>
<evidence type="ECO:0000313" key="9">
    <source>
        <dbReference type="Proteomes" id="UP001549162"/>
    </source>
</evidence>
<dbReference type="PANTHER" id="PTHR42953:SF3">
    <property type="entry name" value="HIGH-AFFINITY ZINC UPTAKE SYSTEM PROTEIN ZNUA"/>
    <property type="match status" value="1"/>
</dbReference>
<dbReference type="PROSITE" id="PS51257">
    <property type="entry name" value="PROKAR_LIPOPROTEIN"/>
    <property type="match status" value="1"/>
</dbReference>
<dbReference type="Proteomes" id="UP001549162">
    <property type="component" value="Unassembled WGS sequence"/>
</dbReference>
<sequence>MKILKKFVVFVAAVVLLAGCSKAGDVKSNSADKGDENDGKMKVYASVYPMYDFAQKIAGDKMDVELIVPSGVEPHGWEPDQDAIKKLEQADVFIYNGAGLESWTDKVIDSLDNKDLKVVEASKGVNYIESDHDHDHEHNHEAMENHEEHNHDGNNHHEGNHNHNEENHNHEDHEHEHEHGGLDPHVWIAPLNAKIEFENIKNALAEADPENADYYEANYEEYAKKLDDLHKKYSDELSNLKNNQIVVSHEAYGYLCKEYNLEQLGIQGVNAETEPDAKKMAEITNFVKENNVKTIFTEELIDPKVAEIIALETGAEVKVLSPLEGLSQEQIENNEDYFSIMEKNLENLIGALK</sequence>
<keyword evidence="3 7" id="KW-0732">Signal</keyword>
<feature type="signal peptide" evidence="7">
    <location>
        <begin position="1"/>
        <end position="23"/>
    </location>
</feature>
<comment type="similarity">
    <text evidence="1 4">Belongs to the bacterial solute-binding protein 9 family.</text>
</comment>
<reference evidence="8 9" key="1">
    <citation type="submission" date="2024-06" db="EMBL/GenBank/DDBJ databases">
        <title>Genomic Encyclopedia of Type Strains, Phase IV (KMG-IV): sequencing the most valuable type-strain genomes for metagenomic binning, comparative biology and taxonomic classification.</title>
        <authorList>
            <person name="Goeker M."/>
        </authorList>
    </citation>
    <scope>NUCLEOTIDE SEQUENCE [LARGE SCALE GENOMIC DNA]</scope>
    <source>
        <strain evidence="8 9">DSM 21460</strain>
    </source>
</reference>
<evidence type="ECO:0000256" key="6">
    <source>
        <dbReference type="SAM" id="MobiDB-lite"/>
    </source>
</evidence>
<dbReference type="InterPro" id="IPR006129">
    <property type="entry name" value="AdhesinB"/>
</dbReference>
<accession>A0ABV2JAQ5</accession>
<dbReference type="Pfam" id="PF01297">
    <property type="entry name" value="ZnuA"/>
    <property type="match status" value="1"/>
</dbReference>
<feature type="chain" id="PRO_5046828981" evidence="7">
    <location>
        <begin position="24"/>
        <end position="353"/>
    </location>
</feature>
<dbReference type="InterPro" id="IPR006127">
    <property type="entry name" value="ZnuA-like"/>
</dbReference>
<dbReference type="InterPro" id="IPR006128">
    <property type="entry name" value="Lipoprotein_PsaA-like"/>
</dbReference>
<dbReference type="PRINTS" id="PR00690">
    <property type="entry name" value="ADHESNFAMILY"/>
</dbReference>
<dbReference type="Gene3D" id="3.40.50.1980">
    <property type="entry name" value="Nitrogenase molybdenum iron protein domain"/>
    <property type="match status" value="3"/>
</dbReference>
<evidence type="ECO:0000256" key="1">
    <source>
        <dbReference type="ARBA" id="ARBA00011028"/>
    </source>
</evidence>
<keyword evidence="2 4" id="KW-0813">Transport</keyword>
<keyword evidence="5" id="KW-0175">Coiled coil</keyword>
<proteinExistence type="inferred from homology"/>